<dbReference type="AlphaFoldDB" id="A0A8E2E5K6"/>
<evidence type="ECO:0000256" key="1">
    <source>
        <dbReference type="ARBA" id="ARBA00004128"/>
    </source>
</evidence>
<keyword evidence="2" id="KW-0926">Vacuole</keyword>
<dbReference type="InterPro" id="IPR042267">
    <property type="entry name" value="VTC_sf"/>
</dbReference>
<keyword evidence="3 7" id="KW-0812">Transmembrane</keyword>
<dbReference type="OrthoDB" id="5588846at2759"/>
<feature type="transmembrane region" description="Helical" evidence="7">
    <location>
        <begin position="833"/>
        <end position="852"/>
    </location>
</feature>
<dbReference type="CDD" id="cd14474">
    <property type="entry name" value="SPX_YDR089W"/>
    <property type="match status" value="1"/>
</dbReference>
<dbReference type="GO" id="GO:0016237">
    <property type="term" value="P:microautophagy"/>
    <property type="evidence" value="ECO:0007669"/>
    <property type="project" value="TreeGrafter"/>
</dbReference>
<dbReference type="Proteomes" id="UP000250266">
    <property type="component" value="Unassembled WGS sequence"/>
</dbReference>
<feature type="region of interest" description="Disordered" evidence="6">
    <location>
        <begin position="560"/>
        <end position="654"/>
    </location>
</feature>
<feature type="region of interest" description="Disordered" evidence="6">
    <location>
        <begin position="703"/>
        <end position="727"/>
    </location>
</feature>
<feature type="transmembrane region" description="Helical" evidence="7">
    <location>
        <begin position="801"/>
        <end position="821"/>
    </location>
</feature>
<keyword evidence="5 7" id="KW-0472">Membrane</keyword>
<comment type="subcellular location">
    <subcellularLocation>
        <location evidence="1">Vacuole membrane</location>
        <topology evidence="1">Multi-pass membrane protein</topology>
    </subcellularLocation>
</comment>
<dbReference type="GO" id="GO:0007034">
    <property type="term" value="P:vacuolar transport"/>
    <property type="evidence" value="ECO:0007669"/>
    <property type="project" value="TreeGrafter"/>
</dbReference>
<dbReference type="EMBL" id="KV745115">
    <property type="protein sequence ID" value="OCK77591.1"/>
    <property type="molecule type" value="Genomic_DNA"/>
</dbReference>
<evidence type="ECO:0000313" key="9">
    <source>
        <dbReference type="EMBL" id="OCK77591.1"/>
    </source>
</evidence>
<feature type="transmembrane region" description="Helical" evidence="7">
    <location>
        <begin position="864"/>
        <end position="889"/>
    </location>
</feature>
<reference evidence="9 10" key="1">
    <citation type="journal article" date="2016" name="Nat. Commun.">
        <title>Ectomycorrhizal ecology is imprinted in the genome of the dominant symbiotic fungus Cenococcum geophilum.</title>
        <authorList>
            <consortium name="DOE Joint Genome Institute"/>
            <person name="Peter M."/>
            <person name="Kohler A."/>
            <person name="Ohm R.A."/>
            <person name="Kuo A."/>
            <person name="Krutzmann J."/>
            <person name="Morin E."/>
            <person name="Arend M."/>
            <person name="Barry K.W."/>
            <person name="Binder M."/>
            <person name="Choi C."/>
            <person name="Clum A."/>
            <person name="Copeland A."/>
            <person name="Grisel N."/>
            <person name="Haridas S."/>
            <person name="Kipfer T."/>
            <person name="LaButti K."/>
            <person name="Lindquist E."/>
            <person name="Lipzen A."/>
            <person name="Maire R."/>
            <person name="Meier B."/>
            <person name="Mihaltcheva S."/>
            <person name="Molinier V."/>
            <person name="Murat C."/>
            <person name="Poggeler S."/>
            <person name="Quandt C.A."/>
            <person name="Sperisen C."/>
            <person name="Tritt A."/>
            <person name="Tisserant E."/>
            <person name="Crous P.W."/>
            <person name="Henrissat B."/>
            <person name="Nehls U."/>
            <person name="Egli S."/>
            <person name="Spatafora J.W."/>
            <person name="Grigoriev I.V."/>
            <person name="Martin F.M."/>
        </authorList>
    </citation>
    <scope>NUCLEOTIDE SEQUENCE [LARGE SCALE GENOMIC DNA]</scope>
    <source>
        <strain evidence="9 10">CBS 459.81</strain>
    </source>
</reference>
<accession>A0A8E2E5K6</accession>
<name>A0A8E2E5K6_9PEZI</name>
<dbReference type="GO" id="GO:0033254">
    <property type="term" value="C:vacuolar transporter chaperone complex"/>
    <property type="evidence" value="ECO:0007669"/>
    <property type="project" value="TreeGrafter"/>
</dbReference>
<feature type="domain" description="SPX" evidence="8">
    <location>
        <begin position="1"/>
        <end position="161"/>
    </location>
</feature>
<evidence type="ECO:0000256" key="5">
    <source>
        <dbReference type="ARBA" id="ARBA00023136"/>
    </source>
</evidence>
<protein>
    <recommendedName>
        <fullName evidence="8">SPX domain-containing protein</fullName>
    </recommendedName>
</protein>
<keyword evidence="10" id="KW-1185">Reference proteome</keyword>
<evidence type="ECO:0000256" key="3">
    <source>
        <dbReference type="ARBA" id="ARBA00022692"/>
    </source>
</evidence>
<dbReference type="InterPro" id="IPR051572">
    <property type="entry name" value="VTC_Complex_Subunit"/>
</dbReference>
<feature type="compositionally biased region" description="Polar residues" evidence="6">
    <location>
        <begin position="703"/>
        <end position="712"/>
    </location>
</feature>
<dbReference type="InterPro" id="IPR004331">
    <property type="entry name" value="SPX_dom"/>
</dbReference>
<dbReference type="InterPro" id="IPR018966">
    <property type="entry name" value="VTC_domain"/>
</dbReference>
<organism evidence="9 10">
    <name type="scientific">Lepidopterella palustris CBS 459.81</name>
    <dbReference type="NCBI Taxonomy" id="1314670"/>
    <lineage>
        <taxon>Eukaryota</taxon>
        <taxon>Fungi</taxon>
        <taxon>Dikarya</taxon>
        <taxon>Ascomycota</taxon>
        <taxon>Pezizomycotina</taxon>
        <taxon>Dothideomycetes</taxon>
        <taxon>Pleosporomycetidae</taxon>
        <taxon>Mytilinidiales</taxon>
        <taxon>Argynnaceae</taxon>
        <taxon>Lepidopterella</taxon>
    </lineage>
</organism>
<feature type="compositionally biased region" description="Polar residues" evidence="6">
    <location>
        <begin position="589"/>
        <end position="607"/>
    </location>
</feature>
<dbReference type="PROSITE" id="PS51382">
    <property type="entry name" value="SPX"/>
    <property type="match status" value="1"/>
</dbReference>
<evidence type="ECO:0000256" key="6">
    <source>
        <dbReference type="SAM" id="MobiDB-lite"/>
    </source>
</evidence>
<dbReference type="Gene3D" id="3.20.100.30">
    <property type="entry name" value="VTC, catalytic tunnel domain"/>
    <property type="match status" value="1"/>
</dbReference>
<proteinExistence type="predicted"/>
<dbReference type="PANTHER" id="PTHR46140">
    <property type="entry name" value="VACUOLAR TRANSPORTER CHAPERONE 1-RELATED"/>
    <property type="match status" value="1"/>
</dbReference>
<evidence type="ECO:0000313" key="10">
    <source>
        <dbReference type="Proteomes" id="UP000250266"/>
    </source>
</evidence>
<dbReference type="PANTHER" id="PTHR46140:SF1">
    <property type="entry name" value="VACUOLAR TRANSPORTER CHAPERONE COMPLEX SUBUNIT 4-RELATED"/>
    <property type="match status" value="1"/>
</dbReference>
<evidence type="ECO:0000256" key="7">
    <source>
        <dbReference type="SAM" id="Phobius"/>
    </source>
</evidence>
<dbReference type="GO" id="GO:0042144">
    <property type="term" value="P:vacuole fusion, non-autophagic"/>
    <property type="evidence" value="ECO:0007669"/>
    <property type="project" value="TreeGrafter"/>
</dbReference>
<keyword evidence="4 7" id="KW-1133">Transmembrane helix</keyword>
<feature type="compositionally biased region" description="Low complexity" evidence="6">
    <location>
        <begin position="573"/>
        <end position="588"/>
    </location>
</feature>
<evidence type="ECO:0000256" key="4">
    <source>
        <dbReference type="ARBA" id="ARBA00022989"/>
    </source>
</evidence>
<dbReference type="GO" id="GO:0006799">
    <property type="term" value="P:polyphosphate biosynthetic process"/>
    <property type="evidence" value="ECO:0007669"/>
    <property type="project" value="UniProtKB-ARBA"/>
</dbReference>
<evidence type="ECO:0000259" key="8">
    <source>
        <dbReference type="PROSITE" id="PS51382"/>
    </source>
</evidence>
<evidence type="ECO:0000256" key="2">
    <source>
        <dbReference type="ARBA" id="ARBA00022554"/>
    </source>
</evidence>
<dbReference type="GO" id="GO:0000329">
    <property type="term" value="C:fungal-type vacuole membrane"/>
    <property type="evidence" value="ECO:0007669"/>
    <property type="project" value="TreeGrafter"/>
</dbReference>
<gene>
    <name evidence="9" type="ORF">K432DRAFT_407171</name>
</gene>
<sequence>MKYGGTLRQRSIPEWGHYNVDYDDIKHLIKEHTTPGKGKAVSIPGQGDTAEKAFEDELYFVLVKQHERINLFIKSKSGEIERRLDHLSKQIVLLQTCDPPSSRLPAKRLERYAKIDADVTKAGEEIRSLSRFRGAQRTAFTKLLKKYKKWTNKSELGNRFKLEVTDQPDSFCQLDLGYLLDQYIDVLQAVRAPFQAVGYPTTSDILSNTAKAAPTPSTSQQLFAAIEDSSEVDYDTALATIPLGSRGSKASYWVHPDYIVELQVFLLQHMRLYKSNRAKTTPHASPLATPIRRNSSAKFDSYGNFGKEDDTGLFILDKAEQFAEKQNTTTVGECEERGRCLMKAAGNARWTSSGEAAVAVRLESVSDTQDSETLRIAKLKRKYLDAFLNTSEHFNARRSSRASSLSEMNTQTEDSASEALKDVRDWLVAHEQVKPIVGVYAKRSRFVGLNNSTSGGVYATLDIDICMKKSLHGELMDNDWVTKARTDSSSFPHAVLEIRREGSQSTELIDALDRSHLTERVRGFSLETHAVWMCCKPAAMSAPLWIPTLSTDIRKLPEPVKRQRKHAGSNAFSSSPTLHHTSTSTNSTADGQTSPYTPQNADSSATSGPEHLPTLSAFKKKPKRDYGNLNLLPSKKTEQTNRQQGYWNEYDHPEDGSDDEAYYIYVDPNATTTFPGQEALVKLVRKTKQLFRFGKLPEEATLLSSDSPTAVSPISDGEESESSSDEAARAVRFGGYGTLVSPYPPPETHREGYFRSIFHFLRNPHRDVKALRAAHRRSEHQMDTLMNVIERRQHDREMTKFRLYATCLAASVVIDIILGTLTATSRRKERGMVDAAILFGTISNLLLLIVAVGSMRTRNEKLGWFHQTVVFVIVVAVIIVDVFLLRWVLN</sequence>
<dbReference type="Pfam" id="PF09359">
    <property type="entry name" value="VTC"/>
    <property type="match status" value="1"/>
</dbReference>